<keyword evidence="1" id="KW-0732">Signal</keyword>
<reference evidence="2 3" key="1">
    <citation type="submission" date="2020-07" db="EMBL/GenBank/DDBJ databases">
        <title>Sequencing the genomes of 1000 actinobacteria strains.</title>
        <authorList>
            <person name="Klenk H.-P."/>
        </authorList>
    </citation>
    <scope>NUCLEOTIDE SEQUENCE [LARGE SCALE GENOMIC DNA]</scope>
    <source>
        <strain evidence="2 3">DSM 23819</strain>
    </source>
</reference>
<dbReference type="SUPFAM" id="SSF89392">
    <property type="entry name" value="Prokaryotic lipoproteins and lipoprotein localization factors"/>
    <property type="match status" value="1"/>
</dbReference>
<accession>A0A7Y9UQS1</accession>
<keyword evidence="3" id="KW-1185">Reference proteome</keyword>
<feature type="signal peptide" evidence="1">
    <location>
        <begin position="1"/>
        <end position="20"/>
    </location>
</feature>
<organism evidence="2 3">
    <name type="scientific">Nocardioides daedukensis</name>
    <dbReference type="NCBI Taxonomy" id="634462"/>
    <lineage>
        <taxon>Bacteria</taxon>
        <taxon>Bacillati</taxon>
        <taxon>Actinomycetota</taxon>
        <taxon>Actinomycetes</taxon>
        <taxon>Propionibacteriales</taxon>
        <taxon>Nocardioidaceae</taxon>
        <taxon>Nocardioides</taxon>
    </lineage>
</organism>
<evidence type="ECO:0008006" key="4">
    <source>
        <dbReference type="Google" id="ProtNLM"/>
    </source>
</evidence>
<dbReference type="Gene3D" id="2.50.20.20">
    <property type="match status" value="1"/>
</dbReference>
<protein>
    <recommendedName>
        <fullName evidence="4">LppX_LprAFG lipoprotein</fullName>
    </recommendedName>
</protein>
<evidence type="ECO:0000313" key="2">
    <source>
        <dbReference type="EMBL" id="NYG59577.1"/>
    </source>
</evidence>
<name>A0A7Y9UQS1_9ACTN</name>
<feature type="chain" id="PRO_5038931411" description="LppX_LprAFG lipoprotein" evidence="1">
    <location>
        <begin position="21"/>
        <end position="256"/>
    </location>
</feature>
<sequence>MSRRTLTGLAAVGISLAFLAGCGDSGGAVVGKPAGVESTGNGDNPFEGKSSQEIQKLVTAAMAEVESVRVSADLINDGSSMTMVMSMDRDSNCDGSLSMGGGRADIKGDTTHSFMKGDRAFWIQSAGSEEQAEPVLKILGDKWVRTAAGSDDGFSDVCDLDGLLDEFESSDADGTTTVGAVSTVDGVEVVELSGDGDDDGDTTRMWVSVSAPHRIVKMKVEGGDEPGEFHFSKFNEPIEVELPGDGEWVDLSNLGG</sequence>
<gene>
    <name evidence="2" type="ORF">BJ980_002500</name>
</gene>
<evidence type="ECO:0000313" key="3">
    <source>
        <dbReference type="Proteomes" id="UP000540656"/>
    </source>
</evidence>
<dbReference type="PROSITE" id="PS51257">
    <property type="entry name" value="PROKAR_LIPOPROTEIN"/>
    <property type="match status" value="1"/>
</dbReference>
<proteinExistence type="predicted"/>
<dbReference type="AlphaFoldDB" id="A0A7Y9UQS1"/>
<comment type="caution">
    <text evidence="2">The sequence shown here is derived from an EMBL/GenBank/DDBJ whole genome shotgun (WGS) entry which is preliminary data.</text>
</comment>
<dbReference type="Proteomes" id="UP000540656">
    <property type="component" value="Unassembled WGS sequence"/>
</dbReference>
<dbReference type="InterPro" id="IPR029046">
    <property type="entry name" value="LolA/LolB/LppX"/>
</dbReference>
<dbReference type="RefSeq" id="WP_179502611.1">
    <property type="nucleotide sequence ID" value="NZ_JACCAA010000001.1"/>
</dbReference>
<evidence type="ECO:0000256" key="1">
    <source>
        <dbReference type="SAM" id="SignalP"/>
    </source>
</evidence>
<dbReference type="EMBL" id="JACCAA010000001">
    <property type="protein sequence ID" value="NYG59577.1"/>
    <property type="molecule type" value="Genomic_DNA"/>
</dbReference>